<proteinExistence type="predicted"/>
<dbReference type="Gene3D" id="1.20.120.450">
    <property type="entry name" value="dinb family like domain"/>
    <property type="match status" value="1"/>
</dbReference>
<organism evidence="2 3">
    <name type="scientific">Niastella caeni</name>
    <dbReference type="NCBI Taxonomy" id="2569763"/>
    <lineage>
        <taxon>Bacteria</taxon>
        <taxon>Pseudomonadati</taxon>
        <taxon>Bacteroidota</taxon>
        <taxon>Chitinophagia</taxon>
        <taxon>Chitinophagales</taxon>
        <taxon>Chitinophagaceae</taxon>
        <taxon>Niastella</taxon>
    </lineage>
</organism>
<dbReference type="EMBL" id="STFF01000004">
    <property type="protein sequence ID" value="THU38104.1"/>
    <property type="molecule type" value="Genomic_DNA"/>
</dbReference>
<comment type="caution">
    <text evidence="2">The sequence shown here is derived from an EMBL/GenBank/DDBJ whole genome shotgun (WGS) entry which is preliminary data.</text>
</comment>
<sequence length="157" mass="18196">MNLPQQIATHFRTFYAGGNWTDVNLKDSLAGVDWELATTQIYSCNTIATLVFHMNYYVSRVLKVFQGQPLDAHDNNAFDLPPINSEEEWESLRDKAFADAEAFANLIEQLPESKFEEIFVKEKYGNYYRNIHGIIEHNHYHLGQIVLLKKIIAQLDF</sequence>
<name>A0A4S8HVN0_9BACT</name>
<accession>A0A4S8HVN0</accession>
<dbReference type="InterPro" id="IPR024775">
    <property type="entry name" value="DinB-like"/>
</dbReference>
<protein>
    <submittedName>
        <fullName evidence="2">DinB family protein</fullName>
    </submittedName>
</protein>
<evidence type="ECO:0000259" key="1">
    <source>
        <dbReference type="Pfam" id="PF12867"/>
    </source>
</evidence>
<dbReference type="OrthoDB" id="9814103at2"/>
<dbReference type="Proteomes" id="UP000306918">
    <property type="component" value="Unassembled WGS sequence"/>
</dbReference>
<dbReference type="RefSeq" id="WP_136578060.1">
    <property type="nucleotide sequence ID" value="NZ_STFF01000004.1"/>
</dbReference>
<dbReference type="Pfam" id="PF12867">
    <property type="entry name" value="DinB_2"/>
    <property type="match status" value="1"/>
</dbReference>
<evidence type="ECO:0000313" key="3">
    <source>
        <dbReference type="Proteomes" id="UP000306918"/>
    </source>
</evidence>
<dbReference type="AlphaFoldDB" id="A0A4S8HVN0"/>
<keyword evidence="3" id="KW-1185">Reference proteome</keyword>
<evidence type="ECO:0000313" key="2">
    <source>
        <dbReference type="EMBL" id="THU38104.1"/>
    </source>
</evidence>
<dbReference type="InterPro" id="IPR034660">
    <property type="entry name" value="DinB/YfiT-like"/>
</dbReference>
<dbReference type="SUPFAM" id="SSF109854">
    <property type="entry name" value="DinB/YfiT-like putative metalloenzymes"/>
    <property type="match status" value="1"/>
</dbReference>
<reference evidence="2 3" key="1">
    <citation type="submission" date="2019-04" db="EMBL/GenBank/DDBJ databases">
        <title>Niastella caeni sp. nov., isolated from activated sludge.</title>
        <authorList>
            <person name="Sheng M."/>
        </authorList>
    </citation>
    <scope>NUCLEOTIDE SEQUENCE [LARGE SCALE GENOMIC DNA]</scope>
    <source>
        <strain evidence="2 3">HX-2-15</strain>
    </source>
</reference>
<feature type="domain" description="DinB-like" evidence="1">
    <location>
        <begin position="45"/>
        <end position="145"/>
    </location>
</feature>
<gene>
    <name evidence="2" type="ORF">FAM09_15575</name>
</gene>